<dbReference type="GO" id="GO:0030552">
    <property type="term" value="F:cAMP binding"/>
    <property type="evidence" value="ECO:0007669"/>
    <property type="project" value="UniProtKB-KW"/>
</dbReference>
<comment type="caution">
    <text evidence="5">The sequence shown here is derived from an EMBL/GenBank/DDBJ whole genome shotgun (WGS) entry which is preliminary data.</text>
</comment>
<dbReference type="InterPro" id="IPR050503">
    <property type="entry name" value="cAMP-dep_PK_reg_su-like"/>
</dbReference>
<protein>
    <recommendedName>
        <fullName evidence="4">Cyclic nucleotide-binding domain-containing protein</fullName>
    </recommendedName>
</protein>
<keyword evidence="2" id="KW-0547">Nucleotide-binding</keyword>
<dbReference type="GO" id="GO:0005829">
    <property type="term" value="C:cytosol"/>
    <property type="evidence" value="ECO:0007669"/>
    <property type="project" value="TreeGrafter"/>
</dbReference>
<keyword evidence="3" id="KW-0114">cAMP</keyword>
<evidence type="ECO:0000256" key="3">
    <source>
        <dbReference type="ARBA" id="ARBA00023149"/>
    </source>
</evidence>
<dbReference type="GO" id="GO:0004862">
    <property type="term" value="F:cAMP-dependent protein kinase inhibitor activity"/>
    <property type="evidence" value="ECO:0007669"/>
    <property type="project" value="TreeGrafter"/>
</dbReference>
<feature type="domain" description="Cyclic nucleotide-binding" evidence="4">
    <location>
        <begin position="62"/>
        <end position="151"/>
    </location>
</feature>
<dbReference type="CDD" id="cd00038">
    <property type="entry name" value="CAP_ED"/>
    <property type="match status" value="2"/>
</dbReference>
<dbReference type="InterPro" id="IPR014710">
    <property type="entry name" value="RmlC-like_jellyroll"/>
</dbReference>
<dbReference type="Pfam" id="PF00027">
    <property type="entry name" value="cNMP_binding"/>
    <property type="match status" value="2"/>
</dbReference>
<name>A0A9D4LMN9_DREPO</name>
<dbReference type="PROSITE" id="PS50042">
    <property type="entry name" value="CNMP_BINDING_3"/>
    <property type="match status" value="2"/>
</dbReference>
<dbReference type="GO" id="GO:0005952">
    <property type="term" value="C:cAMP-dependent protein kinase complex"/>
    <property type="evidence" value="ECO:0007669"/>
    <property type="project" value="InterPro"/>
</dbReference>
<dbReference type="EMBL" id="JAIWYP010000002">
    <property type="protein sequence ID" value="KAH3861577.1"/>
    <property type="molecule type" value="Genomic_DNA"/>
</dbReference>
<dbReference type="SUPFAM" id="SSF51206">
    <property type="entry name" value="cAMP-binding domain-like"/>
    <property type="match status" value="2"/>
</dbReference>
<keyword evidence="6" id="KW-1185">Reference proteome</keyword>
<dbReference type="Gene3D" id="2.60.120.10">
    <property type="entry name" value="Jelly Rolls"/>
    <property type="match status" value="2"/>
</dbReference>
<dbReference type="PANTHER" id="PTHR11635">
    <property type="entry name" value="CAMP-DEPENDENT PROTEIN KINASE REGULATORY CHAIN"/>
    <property type="match status" value="1"/>
</dbReference>
<dbReference type="InterPro" id="IPR018490">
    <property type="entry name" value="cNMP-bd_dom_sf"/>
</dbReference>
<sequence>MSNDPVYIKDVRVTDDKTLEKKMAAKRRIVGHLSEAVVSKVKTVIEQFVFELIGKPISNIRDIVNEFSSYDFFTAEEVVLKKGDTNKSLYVIVEGFVDVLTSDNTVIRTLHAGDIFGDMSALFKIPVTATVCARSGTGVVVLSRAGTRRFVAGAKTNKVDWAIRRHYLPTSEEMDPGLVYRRLALQTLRTVPIFSEWSDDEMKKLILVLGQMTVTVFPKGSYIIMHGDPMTSLFVIVYGNCEVLFCEKKDLLQAVHVTSHLQPLVYGEAGLFGEQTSYCSIKAESTTHVIIISHRTIARLYPSHRTLDGNKVRLQFEKFKCLCDPDTNPLLETIGYNMRKHAIYFRLSLMETIEKVTNGSAKAIKANTDIFKQLNEHVESVVILSGQINIVNVLSECNVNTPSDHVLSGDKRFDHFTTVATKESNKVGDSTTEPIGGCQKGGDLAIVTPVGYYKCVNLTAQSPIGCHTDAYPTINLSSQSDSMKSAGDVIALAGGHRDTIRALVAITDCMILIISTVGNSANGALVNTHVENHDTSPLENV</sequence>
<accession>A0A9D4LMN9</accession>
<reference evidence="5" key="2">
    <citation type="submission" date="2020-11" db="EMBL/GenBank/DDBJ databases">
        <authorList>
            <person name="McCartney M.A."/>
            <person name="Auch B."/>
            <person name="Kono T."/>
            <person name="Mallez S."/>
            <person name="Becker A."/>
            <person name="Gohl D.M."/>
            <person name="Silverstein K.A.T."/>
            <person name="Koren S."/>
            <person name="Bechman K.B."/>
            <person name="Herman A."/>
            <person name="Abrahante J.E."/>
            <person name="Garbe J."/>
        </authorList>
    </citation>
    <scope>NUCLEOTIDE SEQUENCE</scope>
    <source>
        <strain evidence="5">Duluth1</strain>
        <tissue evidence="5">Whole animal</tissue>
    </source>
</reference>
<proteinExistence type="inferred from homology"/>
<comment type="similarity">
    <text evidence="1">Belongs to the cAMP-dependent kinase regulatory chain family.</text>
</comment>
<evidence type="ECO:0000313" key="5">
    <source>
        <dbReference type="EMBL" id="KAH3861577.1"/>
    </source>
</evidence>
<dbReference type="PANTHER" id="PTHR11635:SF152">
    <property type="entry name" value="CAMP-DEPENDENT PROTEIN KINASE TYPE I REGULATORY SUBUNIT-RELATED"/>
    <property type="match status" value="1"/>
</dbReference>
<dbReference type="GO" id="GO:0034236">
    <property type="term" value="F:protein kinase A catalytic subunit binding"/>
    <property type="evidence" value="ECO:0007669"/>
    <property type="project" value="TreeGrafter"/>
</dbReference>
<gene>
    <name evidence="5" type="ORF">DPMN_024509</name>
</gene>
<evidence type="ECO:0000259" key="4">
    <source>
        <dbReference type="PROSITE" id="PS50042"/>
    </source>
</evidence>
<dbReference type="Proteomes" id="UP000828390">
    <property type="component" value="Unassembled WGS sequence"/>
</dbReference>
<reference evidence="5" key="1">
    <citation type="journal article" date="2019" name="bioRxiv">
        <title>The Genome of the Zebra Mussel, Dreissena polymorpha: A Resource for Invasive Species Research.</title>
        <authorList>
            <person name="McCartney M.A."/>
            <person name="Auch B."/>
            <person name="Kono T."/>
            <person name="Mallez S."/>
            <person name="Zhang Y."/>
            <person name="Obille A."/>
            <person name="Becker A."/>
            <person name="Abrahante J.E."/>
            <person name="Garbe J."/>
            <person name="Badalamenti J.P."/>
            <person name="Herman A."/>
            <person name="Mangelson H."/>
            <person name="Liachko I."/>
            <person name="Sullivan S."/>
            <person name="Sone E.D."/>
            <person name="Koren S."/>
            <person name="Silverstein K.A.T."/>
            <person name="Beckman K.B."/>
            <person name="Gohl D.M."/>
        </authorList>
    </citation>
    <scope>NUCLEOTIDE SEQUENCE</scope>
    <source>
        <strain evidence="5">Duluth1</strain>
        <tissue evidence="5">Whole animal</tissue>
    </source>
</reference>
<dbReference type="SMART" id="SM00100">
    <property type="entry name" value="cNMP"/>
    <property type="match status" value="2"/>
</dbReference>
<dbReference type="AlphaFoldDB" id="A0A9D4LMN9"/>
<dbReference type="InterPro" id="IPR000595">
    <property type="entry name" value="cNMP-bd_dom"/>
</dbReference>
<feature type="domain" description="Cyclic nucleotide-binding" evidence="4">
    <location>
        <begin position="193"/>
        <end position="300"/>
    </location>
</feature>
<evidence type="ECO:0000313" key="6">
    <source>
        <dbReference type="Proteomes" id="UP000828390"/>
    </source>
</evidence>
<evidence type="ECO:0000256" key="2">
    <source>
        <dbReference type="ARBA" id="ARBA00022566"/>
    </source>
</evidence>
<organism evidence="5 6">
    <name type="scientific">Dreissena polymorpha</name>
    <name type="common">Zebra mussel</name>
    <name type="synonym">Mytilus polymorpha</name>
    <dbReference type="NCBI Taxonomy" id="45954"/>
    <lineage>
        <taxon>Eukaryota</taxon>
        <taxon>Metazoa</taxon>
        <taxon>Spiralia</taxon>
        <taxon>Lophotrochozoa</taxon>
        <taxon>Mollusca</taxon>
        <taxon>Bivalvia</taxon>
        <taxon>Autobranchia</taxon>
        <taxon>Heteroconchia</taxon>
        <taxon>Euheterodonta</taxon>
        <taxon>Imparidentia</taxon>
        <taxon>Neoheterodontei</taxon>
        <taxon>Myida</taxon>
        <taxon>Dreissenoidea</taxon>
        <taxon>Dreissenidae</taxon>
        <taxon>Dreissena</taxon>
    </lineage>
</organism>
<evidence type="ECO:0000256" key="1">
    <source>
        <dbReference type="ARBA" id="ARBA00005753"/>
    </source>
</evidence>
<keyword evidence="2" id="KW-0116">cAMP-binding</keyword>
<dbReference type="OrthoDB" id="421226at2759"/>